<evidence type="ECO:0000313" key="9">
    <source>
        <dbReference type="Proteomes" id="UP000694308"/>
    </source>
</evidence>
<name>A0A949U453_9CLOT</name>
<protein>
    <submittedName>
        <fullName evidence="8">Response regulator transcription factor</fullName>
    </submittedName>
</protein>
<evidence type="ECO:0000256" key="4">
    <source>
        <dbReference type="ARBA" id="ARBA00037164"/>
    </source>
</evidence>
<dbReference type="InterPro" id="IPR001789">
    <property type="entry name" value="Sig_transdc_resp-reg_receiver"/>
</dbReference>
<dbReference type="Pfam" id="PF00072">
    <property type="entry name" value="Response_reg"/>
    <property type="match status" value="1"/>
</dbReference>
<dbReference type="InterPro" id="IPR007492">
    <property type="entry name" value="LytTR_DNA-bd_dom"/>
</dbReference>
<dbReference type="EMBL" id="JAEEGC010000151">
    <property type="protein sequence ID" value="MBV7276074.1"/>
    <property type="molecule type" value="Genomic_DNA"/>
</dbReference>
<comment type="caution">
    <text evidence="8">The sequence shown here is derived from an EMBL/GenBank/DDBJ whole genome shotgun (WGS) entry which is preliminary data.</text>
</comment>
<dbReference type="SMART" id="SM00850">
    <property type="entry name" value="LytTR"/>
    <property type="match status" value="1"/>
</dbReference>
<dbReference type="PANTHER" id="PTHR37299:SF3">
    <property type="entry name" value="STAGE 0 SPORULATION PROTEIN A HOMOLOG"/>
    <property type="match status" value="1"/>
</dbReference>
<dbReference type="PROSITE" id="PS50930">
    <property type="entry name" value="HTH_LYTTR"/>
    <property type="match status" value="1"/>
</dbReference>
<dbReference type="RefSeq" id="WP_218323118.1">
    <property type="nucleotide sequence ID" value="NZ_JAEEGC010000151.1"/>
</dbReference>
<feature type="domain" description="Response regulatory" evidence="6">
    <location>
        <begin position="3"/>
        <end position="127"/>
    </location>
</feature>
<sequence length="243" mass="28583">MLDIIICEDNNYQRKVIEDIIINQLKKLNLGISIALTTDNPDDVIKYVEDRRVKPFIYFLDVELKSEINGIELAKKIRKYDPMGYIVFVTSHAELTLLTFEYKVQAMDYIVKNDLNKMENKINECIKEAYNDYKSSSVKTGPIQINVGNKVIYFNPDDILFFETTDKNHRIRIHTKDETIEFHGTLKEIEEVLPDSYYKPHRSYLVNTKKIKCIDKKELIIHMINNETCYIALRYLNGLLKKC</sequence>
<dbReference type="PANTHER" id="PTHR37299">
    <property type="entry name" value="TRANSCRIPTIONAL REGULATOR-RELATED"/>
    <property type="match status" value="1"/>
</dbReference>
<dbReference type="Pfam" id="PF04397">
    <property type="entry name" value="LytTR"/>
    <property type="match status" value="1"/>
</dbReference>
<evidence type="ECO:0000256" key="3">
    <source>
        <dbReference type="ARBA" id="ARBA00023159"/>
    </source>
</evidence>
<evidence type="ECO:0000313" key="8">
    <source>
        <dbReference type="EMBL" id="MBV7276074.1"/>
    </source>
</evidence>
<reference evidence="8" key="1">
    <citation type="submission" date="2020-12" db="EMBL/GenBank/DDBJ databases">
        <title>Clostridium thailandense sp. nov., a novel acetogenic bacterium isolated from peat land soil in Thailand.</title>
        <authorList>
            <person name="Chaikitkaew S."/>
            <person name="Birkeland N.K."/>
        </authorList>
    </citation>
    <scope>NUCLEOTIDE SEQUENCE</scope>
    <source>
        <strain evidence="8">PL3</strain>
    </source>
</reference>
<gene>
    <name evidence="8" type="ORF">I6U48_24585</name>
</gene>
<organism evidence="8 9">
    <name type="scientific">Clostridium thailandense</name>
    <dbReference type="NCBI Taxonomy" id="2794346"/>
    <lineage>
        <taxon>Bacteria</taxon>
        <taxon>Bacillati</taxon>
        <taxon>Bacillota</taxon>
        <taxon>Clostridia</taxon>
        <taxon>Eubacteriales</taxon>
        <taxon>Clostridiaceae</taxon>
        <taxon>Clostridium</taxon>
    </lineage>
</organism>
<keyword evidence="1" id="KW-0963">Cytoplasm</keyword>
<keyword evidence="3" id="KW-0010">Activator</keyword>
<keyword evidence="9" id="KW-1185">Reference proteome</keyword>
<dbReference type="PROSITE" id="PS50110">
    <property type="entry name" value="RESPONSE_REGULATORY"/>
    <property type="match status" value="1"/>
</dbReference>
<accession>A0A949U453</accession>
<dbReference type="GO" id="GO:0003677">
    <property type="term" value="F:DNA binding"/>
    <property type="evidence" value="ECO:0007669"/>
    <property type="project" value="InterPro"/>
</dbReference>
<keyword evidence="5" id="KW-0597">Phosphoprotein</keyword>
<dbReference type="AlphaFoldDB" id="A0A949U453"/>
<keyword evidence="2" id="KW-0902">Two-component regulatory system</keyword>
<dbReference type="GO" id="GO:0000156">
    <property type="term" value="F:phosphorelay response regulator activity"/>
    <property type="evidence" value="ECO:0007669"/>
    <property type="project" value="InterPro"/>
</dbReference>
<evidence type="ECO:0000256" key="1">
    <source>
        <dbReference type="ARBA" id="ARBA00022490"/>
    </source>
</evidence>
<feature type="modified residue" description="4-aspartylphosphate" evidence="5">
    <location>
        <position position="61"/>
    </location>
</feature>
<evidence type="ECO:0000259" key="7">
    <source>
        <dbReference type="PROSITE" id="PS50930"/>
    </source>
</evidence>
<dbReference type="Proteomes" id="UP000694308">
    <property type="component" value="Unassembled WGS sequence"/>
</dbReference>
<comment type="function">
    <text evidence="4">Required for high-level post-exponential phase expression of a series of secreted proteins.</text>
</comment>
<dbReference type="InterPro" id="IPR046947">
    <property type="entry name" value="LytR-like"/>
</dbReference>
<evidence type="ECO:0000256" key="2">
    <source>
        <dbReference type="ARBA" id="ARBA00023012"/>
    </source>
</evidence>
<evidence type="ECO:0000259" key="6">
    <source>
        <dbReference type="PROSITE" id="PS50110"/>
    </source>
</evidence>
<dbReference type="SMART" id="SM00448">
    <property type="entry name" value="REC"/>
    <property type="match status" value="1"/>
</dbReference>
<proteinExistence type="predicted"/>
<feature type="domain" description="HTH LytTR-type" evidence="7">
    <location>
        <begin position="143"/>
        <end position="243"/>
    </location>
</feature>
<evidence type="ECO:0000256" key="5">
    <source>
        <dbReference type="PROSITE-ProRule" id="PRU00169"/>
    </source>
</evidence>